<proteinExistence type="predicted"/>
<evidence type="ECO:0000313" key="3">
    <source>
        <dbReference type="Proteomes" id="UP000223891"/>
    </source>
</evidence>
<reference evidence="3" key="1">
    <citation type="submission" date="2016-01" db="EMBL/GenBank/DDBJ databases">
        <title>Isolation and Characterization of Enterobacteria phage CBB.</title>
        <authorList>
            <person name="Buttimer C.T.H."/>
            <person name="Hendrix H."/>
            <person name="Alexandre H."/>
            <person name="O'Mahony J."/>
            <person name="Lavigne R."/>
            <person name="Coffey A."/>
        </authorList>
    </citation>
    <scope>NUCLEOTIDE SEQUENCE [LARGE SCALE GENOMIC DNA]</scope>
</reference>
<protein>
    <submittedName>
        <fullName evidence="1">Uncharacterized protein</fullName>
    </submittedName>
</protein>
<dbReference type="Proteomes" id="UP000223891">
    <property type="component" value="Segment"/>
</dbReference>
<dbReference type="EMBL" id="KU574722">
    <property type="protein sequence ID" value="AMM44150.1"/>
    <property type="molecule type" value="Genomic_DNA"/>
</dbReference>
<reference evidence="1" key="3">
    <citation type="journal article" date="2017" name="Front. Microbiol.">
        <title>Things Are Getting Hairy: Enterobacteria Bacteriophage vB_PcaM_CBB.</title>
        <authorList>
            <person name="Buttimer C."/>
            <person name="Hendrix H."/>
            <person name="Oliveira H."/>
            <person name="Casey A."/>
            <person name="Neve H."/>
            <person name="McAuliffe O."/>
            <person name="Ross R.P."/>
            <person name="Hill C."/>
            <person name="Noben J.P."/>
            <person name="O'Mahony J."/>
            <person name="Lavigne R."/>
            <person name="Coffey A."/>
        </authorList>
    </citation>
    <scope>NUCLEOTIDE SEQUENCE</scope>
</reference>
<dbReference type="EMBL" id="KU574722">
    <property type="protein sequence ID" value="AMM43599.1"/>
    <property type="molecule type" value="Genomic_DNA"/>
</dbReference>
<sequence>MKTYEQLKGVAGKIVDNIQKNRINEAVFTTVTGRKTKAIELGTLVGMVSAACCERKIDTAILELYLRNVHGFEYRGVRNMSNAMLDAYAIKVLSHCGDKVLRSGHFKKIEELAAQNTPVDEAAKIILAM</sequence>
<organism evidence="1 3">
    <name type="scientific">Pectobacterium phage vB_PcaM_CBB</name>
    <dbReference type="NCBI Taxonomy" id="2772511"/>
    <lineage>
        <taxon>Viruses</taxon>
        <taxon>Duplodnaviria</taxon>
        <taxon>Heunggongvirae</taxon>
        <taxon>Uroviricota</taxon>
        <taxon>Caudoviricetes</taxon>
        <taxon>Mimasvirus</taxon>
        <taxon>Mimasvirus CBB</taxon>
    </lineage>
</organism>
<evidence type="ECO:0000313" key="1">
    <source>
        <dbReference type="EMBL" id="AMM43599.1"/>
    </source>
</evidence>
<keyword evidence="3" id="KW-1185">Reference proteome</keyword>
<gene>
    <name evidence="2" type="ORF">CBB_34</name>
    <name evidence="1" type="ORF">CBB_587</name>
</gene>
<reference evidence="1" key="2">
    <citation type="submission" date="2016-01" db="EMBL/GenBank/DDBJ databases">
        <authorList>
            <person name="Oliw E.H."/>
        </authorList>
    </citation>
    <scope>NUCLEOTIDE SEQUENCE</scope>
</reference>
<name>A0A1L2CUA0_9CAUD</name>
<accession>A0A1L2CUA0</accession>
<evidence type="ECO:0000313" key="2">
    <source>
        <dbReference type="EMBL" id="AMM44150.1"/>
    </source>
</evidence>